<keyword evidence="1" id="KW-0472">Membrane</keyword>
<organism evidence="3 4">
    <name type="scientific">Hyaloscypha bicolor E</name>
    <dbReference type="NCBI Taxonomy" id="1095630"/>
    <lineage>
        <taxon>Eukaryota</taxon>
        <taxon>Fungi</taxon>
        <taxon>Dikarya</taxon>
        <taxon>Ascomycota</taxon>
        <taxon>Pezizomycotina</taxon>
        <taxon>Leotiomycetes</taxon>
        <taxon>Helotiales</taxon>
        <taxon>Hyaloscyphaceae</taxon>
        <taxon>Hyaloscypha</taxon>
        <taxon>Hyaloscypha bicolor</taxon>
    </lineage>
</organism>
<sequence length="1105" mass="124131">MADTPFITLVAGGLQAKPTASIATHDTSRVKYHISELGTFAARLEHAAASIFPNKGRSRYKNVHVLLLRWEEDSMGVVLELDDLANTFRSAYGFETETWLIPTVKSLFALTTKALQTVQGFGDPDNLLIVYYGGHGLINDARQGVWTCKSDLNQGSLPWHAIQPHFEQADCDVLLLLDCCAAASGAPTNSESASVTETIAACGFETWAPRPGRHSFTNTLIAVLEDWKGRTAFTAAMLHCEILQRLRHERPERYRNTDKFEYRKSPIHVLSTNDRHARSIELSPREIPSHGPNDVIASNIPSARGSSVSKCAGDAELDSNGPPVGALISEDANLTHQTGELYDMDSLANILDNGDTALPHVLITLALEEEPDSTLDLEQWKRWFQQFPALAKHVKVQGVYKGNSTFMILSVPVVVWDWIPEDPACVFIGYVYSDNLLAQTASAPTAADRYVESMGNKMFNEIKKKLEMLPEERVHPEVCFENSCYPYSKHRRLSDASTLTEVKKKVEMLCEKREHPEVCFVKGWYPDFSWPRNLHYDEASMDSHSMLGDDRDDLNILLSTGFGNPASSCEVEILEGFCRGTTLEDIALGIGLAGGLRTVWLDDRGSSPDLNGSGDARQYENPLTATGLYRALKQSRFHHKNTPDAARRLIYINDLNPACIRALAATASGYQTAVLRNAIYKHLTFQTSIGVKIPRDGVLTFQLDLHLPFFILRISTPPDISVEKVYTKPQRAWSDLSFLKLDLPISEGQDPEEVWGIQESHISCVITGSDNWQWVAYGFVDAEVDGLLCDSSETDLRFDRIAACELDVNFPIWRPREYFLQVFAIRIEQVRGQWEHLVYKLGLGINRCMKEHRSTLPRSSGNARERASEIREAFDWTLKTMSLLRMLDGVLSGTIDAWKSFCSPDNDIGYFQDTDATARRSFHSIQAIFRQLQDHQRRMVVLNESCSNFSETLKLRLNLESKEAADYDRVTSIFTVSIFYPVALSVGIFSMQQAAIPFDLNPSSFVLTVFLLMATIYAIRLVTRHAAHFRWPELARRVGLWITTVKLREKGDELPGNYFRGVFPSRTGIYPNGIMGGEDRNDLKPYATRALLGPQVTEWEAWADD</sequence>
<dbReference type="GO" id="GO:0004197">
    <property type="term" value="F:cysteine-type endopeptidase activity"/>
    <property type="evidence" value="ECO:0007669"/>
    <property type="project" value="InterPro"/>
</dbReference>
<evidence type="ECO:0000259" key="2">
    <source>
        <dbReference type="Pfam" id="PF00656"/>
    </source>
</evidence>
<reference evidence="3 4" key="1">
    <citation type="submission" date="2016-04" db="EMBL/GenBank/DDBJ databases">
        <title>A degradative enzymes factory behind the ericoid mycorrhizal symbiosis.</title>
        <authorList>
            <consortium name="DOE Joint Genome Institute"/>
            <person name="Martino E."/>
            <person name="Morin E."/>
            <person name="Grelet G."/>
            <person name="Kuo A."/>
            <person name="Kohler A."/>
            <person name="Daghino S."/>
            <person name="Barry K."/>
            <person name="Choi C."/>
            <person name="Cichocki N."/>
            <person name="Clum A."/>
            <person name="Copeland A."/>
            <person name="Hainaut M."/>
            <person name="Haridas S."/>
            <person name="Labutti K."/>
            <person name="Lindquist E."/>
            <person name="Lipzen A."/>
            <person name="Khouja H.-R."/>
            <person name="Murat C."/>
            <person name="Ohm R."/>
            <person name="Olson A."/>
            <person name="Spatafora J."/>
            <person name="Veneault-Fourrey C."/>
            <person name="Henrissat B."/>
            <person name="Grigoriev I."/>
            <person name="Martin F."/>
            <person name="Perotto S."/>
        </authorList>
    </citation>
    <scope>NUCLEOTIDE SEQUENCE [LARGE SCALE GENOMIC DNA]</scope>
    <source>
        <strain evidence="3 4">E</strain>
    </source>
</reference>
<gene>
    <name evidence="3" type="ORF">K444DRAFT_637898</name>
</gene>
<keyword evidence="1" id="KW-0812">Transmembrane</keyword>
<accession>A0A2J6SIH6</accession>
<dbReference type="Proteomes" id="UP000235371">
    <property type="component" value="Unassembled WGS sequence"/>
</dbReference>
<evidence type="ECO:0000313" key="3">
    <source>
        <dbReference type="EMBL" id="PMD50540.1"/>
    </source>
</evidence>
<dbReference type="Pfam" id="PF00656">
    <property type="entry name" value="Peptidase_C14"/>
    <property type="match status" value="1"/>
</dbReference>
<protein>
    <recommendedName>
        <fullName evidence="2">Peptidase C14 caspase domain-containing protein</fullName>
    </recommendedName>
</protein>
<dbReference type="RefSeq" id="XP_024727444.1">
    <property type="nucleotide sequence ID" value="XM_024884181.1"/>
</dbReference>
<name>A0A2J6SIH6_9HELO</name>
<dbReference type="OrthoDB" id="4760831at2759"/>
<dbReference type="InterPro" id="IPR011600">
    <property type="entry name" value="Pept_C14_caspase"/>
</dbReference>
<dbReference type="GO" id="GO:0006508">
    <property type="term" value="P:proteolysis"/>
    <property type="evidence" value="ECO:0007669"/>
    <property type="project" value="InterPro"/>
</dbReference>
<keyword evidence="1" id="KW-1133">Transmembrane helix</keyword>
<evidence type="ECO:0000256" key="1">
    <source>
        <dbReference type="SAM" id="Phobius"/>
    </source>
</evidence>
<dbReference type="InParanoid" id="A0A2J6SIH6"/>
<keyword evidence="4" id="KW-1185">Reference proteome</keyword>
<evidence type="ECO:0000313" key="4">
    <source>
        <dbReference type="Proteomes" id="UP000235371"/>
    </source>
</evidence>
<dbReference type="AlphaFoldDB" id="A0A2J6SIH6"/>
<dbReference type="EMBL" id="KZ613913">
    <property type="protein sequence ID" value="PMD50540.1"/>
    <property type="molecule type" value="Genomic_DNA"/>
</dbReference>
<feature type="domain" description="Peptidase C14 caspase" evidence="2">
    <location>
        <begin position="76"/>
        <end position="185"/>
    </location>
</feature>
<dbReference type="GeneID" id="36592258"/>
<feature type="transmembrane region" description="Helical" evidence="1">
    <location>
        <begin position="1003"/>
        <end position="1022"/>
    </location>
</feature>
<proteinExistence type="predicted"/>